<sequence length="868" mass="99164">ATFSKAKAQYPWPALTRRGLIRVIFYPFFYRWWYQQLSLWLFVSLLCLYCLQIISIIVYFKDDTTDTDLEVISLTEVFGPAVLMILLGTVHSQVVSTNFARPLTSPRIKKRRKLRRKSFAKRNTSSSRNSNESTNLDSSLEGNSKKFYSEGRKKVFGKWRSSRKSEKSESEEDGNQEIIEEKIASSDNAEAVKKQGVKNVDKSTDVTYMRNEDDEEAVSGRTTEDVSALNTPIEDLGIDGEIILASQDEFGPGNSETYPAAAVAETINVDEELNKRIAKSFEASEVNKPMPAKIVTESAEENKEYIVLEGEQVTSNIGTTGLRKRVKDGKSGKPVADKAYIPREMEDEEDDEEVSKINEDGNVKLLRVPPYQKVHTGYSSEESDIETNPSGTPCPERDSLFIPKRDSDLEDPSWTETVGVASESESESATEETDNDNGELEFEEEDVREDQDGHPIPIVINSSYTVTDRVTVRVWEHNECKKADLSMLEISNLILNKVYNTRFNMDYLFFGFLFAFFIAVLPVTHRLNGLKPSQLTIHVVSVSWLMELLRGMFGTTWRIQLIVIVSSLLRFVLSGMFFFLLAVTERTYRQRFLLAKYFGHVTSARKARKSDIPHFRLNKVRNIKTWLSLRSYLKRRGPQRSIDVIVSSAFLLALSLVSLLCVQLLRDSGTFLTNLYNWELVAWCLILGVYLLRFMTLGTKINKKYKHQNTSALLTEQINLYLHMEQKPHKKEELMLANHVLSLAVKLLNELESPFKISGLAMNPVLYNITRVVVLSAFSGVMTEMLGFKLKVLKKKKRRNLMSKKEYSRDFDASLNFCTHMVHHHNHGLKGHRSPCMYTEQEWRKMNQSDALCYECVAPLLADQSHVL</sequence>
<feature type="region of interest" description="Disordered" evidence="6">
    <location>
        <begin position="323"/>
        <end position="359"/>
    </location>
</feature>
<dbReference type="PANTHER" id="PTHR12680">
    <property type="entry name" value="PUTATIVE HOMEODOMAIN TRANSCRIPTION FACTOR PHTF"/>
    <property type="match status" value="1"/>
</dbReference>
<gene>
    <name evidence="10" type="primary">LOC102803777</name>
</gene>
<dbReference type="InterPro" id="IPR039775">
    <property type="entry name" value="PHTF1/2"/>
</dbReference>
<evidence type="ECO:0000256" key="5">
    <source>
        <dbReference type="ARBA" id="ARBA00023180"/>
    </source>
</evidence>
<evidence type="ECO:0000256" key="6">
    <source>
        <dbReference type="SAM" id="MobiDB-lite"/>
    </source>
</evidence>
<dbReference type="PANTHER" id="PTHR12680:SF6">
    <property type="entry name" value="PROTEIN PHTF"/>
    <property type="match status" value="1"/>
</dbReference>
<protein>
    <submittedName>
        <fullName evidence="10">Homeodomain transcription factor 2-like</fullName>
    </submittedName>
</protein>
<feature type="region of interest" description="Disordered" evidence="6">
    <location>
        <begin position="109"/>
        <end position="142"/>
    </location>
</feature>
<evidence type="ECO:0000256" key="1">
    <source>
        <dbReference type="ARBA" id="ARBA00004141"/>
    </source>
</evidence>
<reference evidence="10" key="1">
    <citation type="submission" date="2025-08" db="UniProtKB">
        <authorList>
            <consortium name="RefSeq"/>
        </authorList>
    </citation>
    <scope>IDENTIFICATION</scope>
    <source>
        <tissue evidence="10">Testes</tissue>
    </source>
</reference>
<dbReference type="Proteomes" id="UP000694865">
    <property type="component" value="Unplaced"/>
</dbReference>
<keyword evidence="4 7" id="KW-0472">Membrane</keyword>
<proteinExistence type="predicted"/>
<feature type="transmembrane region" description="Helical" evidence="7">
    <location>
        <begin position="71"/>
        <end position="90"/>
    </location>
</feature>
<organism evidence="9 10">
    <name type="scientific">Saccoglossus kowalevskii</name>
    <name type="common">Acorn worm</name>
    <dbReference type="NCBI Taxonomy" id="10224"/>
    <lineage>
        <taxon>Eukaryota</taxon>
        <taxon>Metazoa</taxon>
        <taxon>Hemichordata</taxon>
        <taxon>Enteropneusta</taxon>
        <taxon>Harrimaniidae</taxon>
        <taxon>Saccoglossus</taxon>
    </lineage>
</organism>
<keyword evidence="3 7" id="KW-1133">Transmembrane helix</keyword>
<feature type="transmembrane region" description="Helical" evidence="7">
    <location>
        <begin position="37"/>
        <end position="59"/>
    </location>
</feature>
<accession>A0ABM0MQU4</accession>
<feature type="compositionally biased region" description="Low complexity" evidence="6">
    <location>
        <begin position="121"/>
        <end position="135"/>
    </location>
</feature>
<evidence type="ECO:0000256" key="2">
    <source>
        <dbReference type="ARBA" id="ARBA00022692"/>
    </source>
</evidence>
<feature type="transmembrane region" description="Helical" evidence="7">
    <location>
        <begin position="507"/>
        <end position="523"/>
    </location>
</feature>
<evidence type="ECO:0000256" key="4">
    <source>
        <dbReference type="ARBA" id="ARBA00023136"/>
    </source>
</evidence>
<feature type="region of interest" description="Disordered" evidence="6">
    <location>
        <begin position="159"/>
        <end position="196"/>
    </location>
</feature>
<keyword evidence="9" id="KW-1185">Reference proteome</keyword>
<evidence type="ECO:0000259" key="8">
    <source>
        <dbReference type="Pfam" id="PF12129"/>
    </source>
</evidence>
<evidence type="ECO:0000313" key="10">
    <source>
        <dbReference type="RefSeq" id="XP_006822385.1"/>
    </source>
</evidence>
<keyword evidence="5" id="KW-0325">Glycoprotein</keyword>
<feature type="domain" description="PHTF1/2 N-terminal" evidence="8">
    <location>
        <begin position="2"/>
        <end position="99"/>
    </location>
</feature>
<dbReference type="GeneID" id="102803777"/>
<feature type="region of interest" description="Disordered" evidence="6">
    <location>
        <begin position="376"/>
        <end position="454"/>
    </location>
</feature>
<comment type="subcellular location">
    <subcellularLocation>
        <location evidence="1">Membrane</location>
        <topology evidence="1">Multi-pass membrane protein</topology>
    </subcellularLocation>
</comment>
<evidence type="ECO:0000256" key="3">
    <source>
        <dbReference type="ARBA" id="ARBA00022989"/>
    </source>
</evidence>
<dbReference type="InterPro" id="IPR021980">
    <property type="entry name" value="PHTF1/2_N"/>
</dbReference>
<name>A0ABM0MQU4_SACKO</name>
<feature type="transmembrane region" description="Helical" evidence="7">
    <location>
        <begin position="559"/>
        <end position="583"/>
    </location>
</feature>
<feature type="compositionally biased region" description="Basic and acidic residues" evidence="6">
    <location>
        <begin position="395"/>
        <end position="407"/>
    </location>
</feature>
<feature type="non-terminal residue" evidence="10">
    <location>
        <position position="1"/>
    </location>
</feature>
<feature type="transmembrane region" description="Helical" evidence="7">
    <location>
        <begin position="644"/>
        <end position="665"/>
    </location>
</feature>
<evidence type="ECO:0000256" key="7">
    <source>
        <dbReference type="SAM" id="Phobius"/>
    </source>
</evidence>
<feature type="compositionally biased region" description="Basic residues" evidence="6">
    <location>
        <begin position="109"/>
        <end position="120"/>
    </location>
</feature>
<keyword evidence="2 7" id="KW-0812">Transmembrane</keyword>
<dbReference type="RefSeq" id="XP_006822385.1">
    <property type="nucleotide sequence ID" value="XM_006822322.1"/>
</dbReference>
<evidence type="ECO:0000313" key="9">
    <source>
        <dbReference type="Proteomes" id="UP000694865"/>
    </source>
</evidence>
<feature type="transmembrane region" description="Helical" evidence="7">
    <location>
        <begin position="680"/>
        <end position="698"/>
    </location>
</feature>
<dbReference type="Pfam" id="PF12129">
    <property type="entry name" value="PHTF1-2_N"/>
    <property type="match status" value="1"/>
</dbReference>
<feature type="compositionally biased region" description="Acidic residues" evidence="6">
    <location>
        <begin position="424"/>
        <end position="449"/>
    </location>
</feature>